<dbReference type="Pfam" id="PF16900">
    <property type="entry name" value="REPA_OB_2"/>
    <property type="match status" value="1"/>
</dbReference>
<feature type="domain" description="Replication protein A OB" evidence="2">
    <location>
        <begin position="25"/>
        <end position="104"/>
    </location>
</feature>
<proteinExistence type="predicted"/>
<dbReference type="InterPro" id="IPR031657">
    <property type="entry name" value="REPA_OB_2"/>
</dbReference>
<name>A0A6N2MBL2_SALVM</name>
<accession>A0A6N2MBL2</accession>
<dbReference type="GO" id="GO:0003677">
    <property type="term" value="F:DNA binding"/>
    <property type="evidence" value="ECO:0007669"/>
    <property type="project" value="UniProtKB-KW"/>
</dbReference>
<gene>
    <name evidence="3" type="ORF">SVIM_LOCUS330154</name>
</gene>
<evidence type="ECO:0000259" key="2">
    <source>
        <dbReference type="Pfam" id="PF16900"/>
    </source>
</evidence>
<sequence>MTPPIPRHYFNFIDFAHLFTTGRQSGVLTDVLGRLKGVQPLEQIMVRGQDLTDTREFIIENIMGEELRVTLWGYVAKRFNDADLANQSSPLIIVFAAFRIIEFKALHFLPY</sequence>
<dbReference type="EMBL" id="CAADRP010001712">
    <property type="protein sequence ID" value="VFU49867.1"/>
    <property type="molecule type" value="Genomic_DNA"/>
</dbReference>
<protein>
    <recommendedName>
        <fullName evidence="2">Replication protein A OB domain-containing protein</fullName>
    </recommendedName>
</protein>
<organism evidence="3">
    <name type="scientific">Salix viminalis</name>
    <name type="common">Common osier</name>
    <name type="synonym">Basket willow</name>
    <dbReference type="NCBI Taxonomy" id="40686"/>
    <lineage>
        <taxon>Eukaryota</taxon>
        <taxon>Viridiplantae</taxon>
        <taxon>Streptophyta</taxon>
        <taxon>Embryophyta</taxon>
        <taxon>Tracheophyta</taxon>
        <taxon>Spermatophyta</taxon>
        <taxon>Magnoliopsida</taxon>
        <taxon>eudicotyledons</taxon>
        <taxon>Gunneridae</taxon>
        <taxon>Pentapetalae</taxon>
        <taxon>rosids</taxon>
        <taxon>fabids</taxon>
        <taxon>Malpighiales</taxon>
        <taxon>Salicaceae</taxon>
        <taxon>Saliceae</taxon>
        <taxon>Salix</taxon>
    </lineage>
</organism>
<dbReference type="SUPFAM" id="SSF50249">
    <property type="entry name" value="Nucleic acid-binding proteins"/>
    <property type="match status" value="1"/>
</dbReference>
<dbReference type="PANTHER" id="PTHR47165">
    <property type="entry name" value="OS03G0429900 PROTEIN"/>
    <property type="match status" value="1"/>
</dbReference>
<dbReference type="InterPro" id="IPR012340">
    <property type="entry name" value="NA-bd_OB-fold"/>
</dbReference>
<reference evidence="3" key="1">
    <citation type="submission" date="2019-03" db="EMBL/GenBank/DDBJ databases">
        <authorList>
            <person name="Mank J."/>
            <person name="Almeida P."/>
        </authorList>
    </citation>
    <scope>NUCLEOTIDE SEQUENCE</scope>
    <source>
        <strain evidence="3">78183</strain>
    </source>
</reference>
<evidence type="ECO:0000256" key="1">
    <source>
        <dbReference type="ARBA" id="ARBA00023125"/>
    </source>
</evidence>
<evidence type="ECO:0000313" key="3">
    <source>
        <dbReference type="EMBL" id="VFU49867.1"/>
    </source>
</evidence>
<keyword evidence="1" id="KW-0238">DNA-binding</keyword>
<dbReference type="AlphaFoldDB" id="A0A6N2MBL2"/>
<dbReference type="PANTHER" id="PTHR47165:SF4">
    <property type="entry name" value="OS03G0429900 PROTEIN"/>
    <property type="match status" value="1"/>
</dbReference>
<dbReference type="Gene3D" id="2.40.50.140">
    <property type="entry name" value="Nucleic acid-binding proteins"/>
    <property type="match status" value="1"/>
</dbReference>